<dbReference type="AlphaFoldDB" id="W0S217"/>
<dbReference type="EMBL" id="AP012987">
    <property type="protein sequence ID" value="BAO23758.1"/>
    <property type="molecule type" value="Genomic_DNA"/>
</dbReference>
<sequence>MEAILEKIFASPNEIYKAQQIGNYKLVRKLQRLLIQLSSC</sequence>
<evidence type="ECO:0000313" key="1">
    <source>
        <dbReference type="EMBL" id="BAO23758.1"/>
    </source>
</evidence>
<organism evidence="1">
    <name type="scientific">Porphyridium purpureum</name>
    <name type="common">Red alga</name>
    <name type="synonym">Porphyridium cruentum</name>
    <dbReference type="NCBI Taxonomy" id="35688"/>
    <lineage>
        <taxon>Eukaryota</taxon>
        <taxon>Rhodophyta</taxon>
        <taxon>Bangiophyceae</taxon>
        <taxon>Porphyridiales</taxon>
        <taxon>Porphyridiaceae</taxon>
        <taxon>Porphyridium</taxon>
    </lineage>
</organism>
<keyword evidence="1" id="KW-0150">Chloroplast</keyword>
<geneLocation type="chloroplast" evidence="1"/>
<protein>
    <submittedName>
        <fullName evidence="1">Uncharacterized protein</fullName>
    </submittedName>
</protein>
<name>W0S217_PORPP</name>
<keyword evidence="1" id="KW-0934">Plastid</keyword>
<dbReference type="RefSeq" id="YP_008965782.1">
    <property type="nucleotide sequence ID" value="NC_023133.1"/>
</dbReference>
<dbReference type="GeneID" id="17964042"/>
<proteinExistence type="predicted"/>
<accession>W0S217</accession>
<gene>
    <name evidence="1" type="primary">ORF40b</name>
</gene>
<reference evidence="1" key="1">
    <citation type="journal article" date="2014" name="J. Plant Res.">
        <title>Analysis of the complete plastid genome of the unicellular red alga Porphyridium purpureum.</title>
        <authorList>
            <person name="Tajima N."/>
            <person name="Sato S."/>
            <person name="Maruyama F."/>
            <person name="Kurokawa K."/>
            <person name="Ohta H."/>
            <person name="Tabata S."/>
            <person name="Sekine K."/>
            <person name="Moriyama T."/>
            <person name="Sato N."/>
        </authorList>
    </citation>
    <scope>NUCLEOTIDE SEQUENCE</scope>
</reference>